<protein>
    <submittedName>
        <fullName evidence="3">Putative diguanylate cyclase AdrA</fullName>
        <ecNumber evidence="3">2.7.7.65</ecNumber>
    </submittedName>
</protein>
<dbReference type="InterPro" id="IPR043128">
    <property type="entry name" value="Rev_trsase/Diguanyl_cyclase"/>
</dbReference>
<dbReference type="SUPFAM" id="SSF55781">
    <property type="entry name" value="GAF domain-like"/>
    <property type="match status" value="1"/>
</dbReference>
<keyword evidence="4" id="KW-1185">Reference proteome</keyword>
<feature type="compositionally biased region" description="Polar residues" evidence="1">
    <location>
        <begin position="185"/>
        <end position="196"/>
    </location>
</feature>
<dbReference type="InterPro" id="IPR029787">
    <property type="entry name" value="Nucleotide_cyclase"/>
</dbReference>
<dbReference type="GO" id="GO:0052621">
    <property type="term" value="F:diguanylate cyclase activity"/>
    <property type="evidence" value="ECO:0007669"/>
    <property type="project" value="UniProtKB-EC"/>
</dbReference>
<dbReference type="Gene3D" id="3.30.70.270">
    <property type="match status" value="1"/>
</dbReference>
<dbReference type="PROSITE" id="PS50887">
    <property type="entry name" value="GGDEF"/>
    <property type="match status" value="1"/>
</dbReference>
<dbReference type="EMBL" id="CABPSB010000001">
    <property type="protein sequence ID" value="VVD68566.1"/>
    <property type="molecule type" value="Genomic_DNA"/>
</dbReference>
<proteinExistence type="predicted"/>
<sequence length="528" mass="57358">MSHTLPKPHATDDADDIAHAAQTAQHALARWRTGAADLQGIDGISDLGGAGDSAGMTQSKGSAAGAVPSRLPSDFGRGRIDSVTDVFDRESTWLRAQSLAPCATPGPSVKPAFVRQHVERDVQPEQHVLFGTLESFEHFVQLPDPRPESVSSALLSSTRWALPYRRDMTASDADSPDVNRARLSPQRQAASSLTRSTGVGLDEAERLAALRRYEILDTPPEPAFDRIVRLASHILGAPISLISLLDESRQWFKARRGIDAPQTPRSMAFCAHAILGDDVLVVPDARADRRFADNPLVTGDPNIRFYAGAPLRTPEGHRLGTLCVIDRRPRDLDEEKRGLLADLSSLVVDELELRRVNRVLGDMAMRDGLTGLLNRRAFLMQAERLFALARAQQRRLSVLMLDIDHFKVINDTWGHAIGDRVIVELTLVLRATLRKSTVIGRLGGEEFAVLLSETDAHRATQAAERILAAVNGASVPGPNNATGPVRFSASIGVGSITPDDTDFGTLLQRADRALYAAKQAGRNRVAAL</sequence>
<dbReference type="AlphaFoldDB" id="A0A5E4RYN6"/>
<dbReference type="InterPro" id="IPR029016">
    <property type="entry name" value="GAF-like_dom_sf"/>
</dbReference>
<dbReference type="PANTHER" id="PTHR43102:SF2">
    <property type="entry name" value="GAF DOMAIN-CONTAINING PROTEIN"/>
    <property type="match status" value="1"/>
</dbReference>
<reference evidence="3 4" key="1">
    <citation type="submission" date="2019-08" db="EMBL/GenBank/DDBJ databases">
        <authorList>
            <person name="Peeters C."/>
        </authorList>
    </citation>
    <scope>NUCLEOTIDE SEQUENCE [LARGE SCALE GENOMIC DNA]</scope>
    <source>
        <strain evidence="3 4">LMG 31108</strain>
    </source>
</reference>
<dbReference type="RefSeq" id="WP_246183727.1">
    <property type="nucleotide sequence ID" value="NZ_CABPSB010000001.1"/>
</dbReference>
<dbReference type="Gene3D" id="3.30.450.40">
    <property type="match status" value="1"/>
</dbReference>
<evidence type="ECO:0000313" key="4">
    <source>
        <dbReference type="Proteomes" id="UP000406256"/>
    </source>
</evidence>
<organism evidence="3 4">
    <name type="scientific">Pandoraea anhela</name>
    <dbReference type="NCBI Taxonomy" id="2508295"/>
    <lineage>
        <taxon>Bacteria</taxon>
        <taxon>Pseudomonadati</taxon>
        <taxon>Pseudomonadota</taxon>
        <taxon>Betaproteobacteria</taxon>
        <taxon>Burkholderiales</taxon>
        <taxon>Burkholderiaceae</taxon>
        <taxon>Pandoraea</taxon>
    </lineage>
</organism>
<dbReference type="Proteomes" id="UP000406256">
    <property type="component" value="Unassembled WGS sequence"/>
</dbReference>
<dbReference type="EC" id="2.7.7.65" evidence="3"/>
<dbReference type="PANTHER" id="PTHR43102">
    <property type="entry name" value="SLR1143 PROTEIN"/>
    <property type="match status" value="1"/>
</dbReference>
<gene>
    <name evidence="3" type="primary">adrA_1</name>
    <name evidence="3" type="ORF">PAN31108_00496</name>
</gene>
<dbReference type="SMART" id="SM00267">
    <property type="entry name" value="GGDEF"/>
    <property type="match status" value="1"/>
</dbReference>
<evidence type="ECO:0000313" key="3">
    <source>
        <dbReference type="EMBL" id="VVD68566.1"/>
    </source>
</evidence>
<dbReference type="SUPFAM" id="SSF55073">
    <property type="entry name" value="Nucleotide cyclase"/>
    <property type="match status" value="1"/>
</dbReference>
<feature type="region of interest" description="Disordered" evidence="1">
    <location>
        <begin position="169"/>
        <end position="196"/>
    </location>
</feature>
<keyword evidence="3" id="KW-0808">Transferase</keyword>
<feature type="region of interest" description="Disordered" evidence="1">
    <location>
        <begin position="49"/>
        <end position="70"/>
    </location>
</feature>
<dbReference type="SMART" id="SM00065">
    <property type="entry name" value="GAF"/>
    <property type="match status" value="1"/>
</dbReference>
<accession>A0A5E4RYN6</accession>
<dbReference type="InterPro" id="IPR000160">
    <property type="entry name" value="GGDEF_dom"/>
</dbReference>
<dbReference type="NCBIfam" id="TIGR00254">
    <property type="entry name" value="GGDEF"/>
    <property type="match status" value="1"/>
</dbReference>
<keyword evidence="3" id="KW-0548">Nucleotidyltransferase</keyword>
<evidence type="ECO:0000259" key="2">
    <source>
        <dbReference type="PROSITE" id="PS50887"/>
    </source>
</evidence>
<dbReference type="InterPro" id="IPR003018">
    <property type="entry name" value="GAF"/>
</dbReference>
<dbReference type="CDD" id="cd01949">
    <property type="entry name" value="GGDEF"/>
    <property type="match status" value="1"/>
</dbReference>
<dbReference type="Pfam" id="PF01590">
    <property type="entry name" value="GAF"/>
    <property type="match status" value="1"/>
</dbReference>
<dbReference type="FunFam" id="3.30.70.270:FF:000001">
    <property type="entry name" value="Diguanylate cyclase domain protein"/>
    <property type="match status" value="1"/>
</dbReference>
<name>A0A5E4RYN6_9BURK</name>
<dbReference type="Pfam" id="PF00990">
    <property type="entry name" value="GGDEF"/>
    <property type="match status" value="1"/>
</dbReference>
<evidence type="ECO:0000256" key="1">
    <source>
        <dbReference type="SAM" id="MobiDB-lite"/>
    </source>
</evidence>
<feature type="domain" description="GGDEF" evidence="2">
    <location>
        <begin position="394"/>
        <end position="528"/>
    </location>
</feature>